<evidence type="ECO:0000256" key="6">
    <source>
        <dbReference type="ARBA" id="ARBA00022989"/>
    </source>
</evidence>
<comment type="similarity">
    <text evidence="2">Belongs to the peptidase S54 family.</text>
</comment>
<keyword evidence="3" id="KW-0645">Protease</keyword>
<feature type="region of interest" description="Disordered" evidence="8">
    <location>
        <begin position="250"/>
        <end position="393"/>
    </location>
</feature>
<evidence type="ECO:0000313" key="11">
    <source>
        <dbReference type="EMBL" id="CAL5218931.1"/>
    </source>
</evidence>
<accession>A0ABP1FJ84</accession>
<dbReference type="SUPFAM" id="SSF144091">
    <property type="entry name" value="Rhomboid-like"/>
    <property type="match status" value="1"/>
</dbReference>
<evidence type="ECO:0000256" key="3">
    <source>
        <dbReference type="ARBA" id="ARBA00022670"/>
    </source>
</evidence>
<reference evidence="11 12" key="1">
    <citation type="submission" date="2024-06" db="EMBL/GenBank/DDBJ databases">
        <authorList>
            <person name="Kraege A."/>
            <person name="Thomma B."/>
        </authorList>
    </citation>
    <scope>NUCLEOTIDE SEQUENCE [LARGE SCALE GENOMIC DNA]</scope>
</reference>
<keyword evidence="4 9" id="KW-0812">Transmembrane</keyword>
<evidence type="ECO:0000313" key="12">
    <source>
        <dbReference type="Proteomes" id="UP001497392"/>
    </source>
</evidence>
<keyword evidence="7 9" id="KW-0472">Membrane</keyword>
<evidence type="ECO:0000256" key="2">
    <source>
        <dbReference type="ARBA" id="ARBA00009045"/>
    </source>
</evidence>
<name>A0ABP1FJ84_9CHLO</name>
<protein>
    <submittedName>
        <fullName evidence="11">G680 protein</fullName>
    </submittedName>
</protein>
<feature type="compositionally biased region" description="Low complexity" evidence="8">
    <location>
        <begin position="290"/>
        <end position="307"/>
    </location>
</feature>
<evidence type="ECO:0000256" key="4">
    <source>
        <dbReference type="ARBA" id="ARBA00022692"/>
    </source>
</evidence>
<evidence type="ECO:0000256" key="8">
    <source>
        <dbReference type="SAM" id="MobiDB-lite"/>
    </source>
</evidence>
<comment type="caution">
    <text evidence="11">The sequence shown here is derived from an EMBL/GenBank/DDBJ whole genome shotgun (WGS) entry which is preliminary data.</text>
</comment>
<feature type="transmembrane region" description="Helical" evidence="9">
    <location>
        <begin position="12"/>
        <end position="33"/>
    </location>
</feature>
<feature type="transmembrane region" description="Helical" evidence="9">
    <location>
        <begin position="97"/>
        <end position="115"/>
    </location>
</feature>
<dbReference type="PANTHER" id="PTHR43066">
    <property type="entry name" value="RHOMBOID-RELATED PROTEIN"/>
    <property type="match status" value="1"/>
</dbReference>
<dbReference type="PANTHER" id="PTHR43066:SF1">
    <property type="entry name" value="RHOMBOID PROTEIN 2"/>
    <property type="match status" value="1"/>
</dbReference>
<dbReference type="EMBL" id="CAXHTA020000001">
    <property type="protein sequence ID" value="CAL5218931.1"/>
    <property type="molecule type" value="Genomic_DNA"/>
</dbReference>
<keyword evidence="6 9" id="KW-1133">Transmembrane helix</keyword>
<evidence type="ECO:0000256" key="9">
    <source>
        <dbReference type="SAM" id="Phobius"/>
    </source>
</evidence>
<evidence type="ECO:0000256" key="1">
    <source>
        <dbReference type="ARBA" id="ARBA00004141"/>
    </source>
</evidence>
<feature type="transmembrane region" description="Helical" evidence="9">
    <location>
        <begin position="66"/>
        <end position="85"/>
    </location>
</feature>
<organism evidence="11 12">
    <name type="scientific">Coccomyxa viridis</name>
    <dbReference type="NCBI Taxonomy" id="1274662"/>
    <lineage>
        <taxon>Eukaryota</taxon>
        <taxon>Viridiplantae</taxon>
        <taxon>Chlorophyta</taxon>
        <taxon>core chlorophytes</taxon>
        <taxon>Trebouxiophyceae</taxon>
        <taxon>Trebouxiophyceae incertae sedis</taxon>
        <taxon>Coccomyxaceae</taxon>
        <taxon>Coccomyxa</taxon>
    </lineage>
</organism>
<evidence type="ECO:0000259" key="10">
    <source>
        <dbReference type="Pfam" id="PF01694"/>
    </source>
</evidence>
<feature type="transmembrane region" description="Helical" evidence="9">
    <location>
        <begin position="127"/>
        <end position="147"/>
    </location>
</feature>
<dbReference type="Gene3D" id="1.20.1540.10">
    <property type="entry name" value="Rhomboid-like"/>
    <property type="match status" value="1"/>
</dbReference>
<keyword evidence="5" id="KW-0378">Hydrolase</keyword>
<dbReference type="InterPro" id="IPR022764">
    <property type="entry name" value="Peptidase_S54_rhomboid_dom"/>
</dbReference>
<dbReference type="InterPro" id="IPR035952">
    <property type="entry name" value="Rhomboid-like_sf"/>
</dbReference>
<evidence type="ECO:0000256" key="7">
    <source>
        <dbReference type="ARBA" id="ARBA00023136"/>
    </source>
</evidence>
<dbReference type="Proteomes" id="UP001497392">
    <property type="component" value="Unassembled WGS sequence"/>
</dbReference>
<comment type="subcellular location">
    <subcellularLocation>
        <location evidence="1">Membrane</location>
        <topology evidence="1">Multi-pass membrane protein</topology>
    </subcellularLocation>
</comment>
<feature type="transmembrane region" description="Helical" evidence="9">
    <location>
        <begin position="159"/>
        <end position="181"/>
    </location>
</feature>
<feature type="domain" description="Peptidase S54 rhomboid" evidence="10">
    <location>
        <begin position="57"/>
        <end position="201"/>
    </location>
</feature>
<dbReference type="Pfam" id="PF01694">
    <property type="entry name" value="Rhomboid"/>
    <property type="match status" value="1"/>
</dbReference>
<proteinExistence type="inferred from homology"/>
<evidence type="ECO:0000256" key="5">
    <source>
        <dbReference type="ARBA" id="ARBA00022801"/>
    </source>
</evidence>
<sequence length="393" mass="41268">MQEAAINRARAWVRAIPLATRAVAAVCVTLYLFDILTGWVDIASVCLSAHLLIDKLQVYRLLTSPFYHVGILHLAFNMLAFLPIGQSLERHMGTLHFTYLMWLLMTLGNAFYLGTSLGWDSVMMNRGAYSGSCAVGLSGLIFGLIVVDNLVSGLQQRSIFGFFTVPAKVYPWALLVFWQLLMPGVSFWGHLGGLMAGEAYVRGWLKALMPSQTLFQRVEGWAMLAPVKQYDCYISHNGSAAAMTLPTSYNASNPSDSSPAGPGMQQQGPGWMRSFGQQGRPGGQGATVFSGANGAGASAQAPGQSRSFLGSLGVATQPPQQTTFKGKAHTLGNAPTVPPPAAAAAAAAARAAREGQHGAAPAQAGEAGTAKQGISGKMPGAGESDAFGSGSKV</sequence>
<keyword evidence="12" id="KW-1185">Reference proteome</keyword>
<gene>
    <name evidence="11" type="primary">g680</name>
    <name evidence="11" type="ORF">VP750_LOCUS590</name>
</gene>
<feature type="compositionally biased region" description="Low complexity" evidence="8">
    <location>
        <begin position="357"/>
        <end position="370"/>
    </location>
</feature>
<feature type="compositionally biased region" description="Low complexity" evidence="8">
    <location>
        <begin position="259"/>
        <end position="270"/>
    </location>
</feature>